<protein>
    <submittedName>
        <fullName evidence="1">Uncharacterized protein</fullName>
    </submittedName>
</protein>
<keyword evidence="2" id="KW-1185">Reference proteome</keyword>
<gene>
    <name evidence="1" type="ORF">Q8A67_024165</name>
</gene>
<evidence type="ECO:0000313" key="1">
    <source>
        <dbReference type="EMBL" id="KAK2869773.1"/>
    </source>
</evidence>
<sequence length="77" mass="8340">MKPSSDCVGFDKKHLSVKNLVNLLTKSLVCVCVDHAGGLKHTPPHHQRLTNALRSSEAVINCWSAALGFLLRTSSSL</sequence>
<dbReference type="EMBL" id="JAUYZG010000024">
    <property type="protein sequence ID" value="KAK2869773.1"/>
    <property type="molecule type" value="Genomic_DNA"/>
</dbReference>
<accession>A0AA88P2Y9</accession>
<organism evidence="1 2">
    <name type="scientific">Cirrhinus molitorella</name>
    <name type="common">mud carp</name>
    <dbReference type="NCBI Taxonomy" id="172907"/>
    <lineage>
        <taxon>Eukaryota</taxon>
        <taxon>Metazoa</taxon>
        <taxon>Chordata</taxon>
        <taxon>Craniata</taxon>
        <taxon>Vertebrata</taxon>
        <taxon>Euteleostomi</taxon>
        <taxon>Actinopterygii</taxon>
        <taxon>Neopterygii</taxon>
        <taxon>Teleostei</taxon>
        <taxon>Ostariophysi</taxon>
        <taxon>Cypriniformes</taxon>
        <taxon>Cyprinidae</taxon>
        <taxon>Labeoninae</taxon>
        <taxon>Labeonini</taxon>
        <taxon>Cirrhinus</taxon>
    </lineage>
</organism>
<proteinExistence type="predicted"/>
<dbReference type="AlphaFoldDB" id="A0AA88P2Y9"/>
<dbReference type="Proteomes" id="UP001187343">
    <property type="component" value="Unassembled WGS sequence"/>
</dbReference>
<evidence type="ECO:0000313" key="2">
    <source>
        <dbReference type="Proteomes" id="UP001187343"/>
    </source>
</evidence>
<comment type="caution">
    <text evidence="1">The sequence shown here is derived from an EMBL/GenBank/DDBJ whole genome shotgun (WGS) entry which is preliminary data.</text>
</comment>
<reference evidence="1" key="1">
    <citation type="submission" date="2023-08" db="EMBL/GenBank/DDBJ databases">
        <title>Chromosome-level Genome Assembly of mud carp (Cirrhinus molitorella).</title>
        <authorList>
            <person name="Liu H."/>
        </authorList>
    </citation>
    <scope>NUCLEOTIDE SEQUENCE</scope>
    <source>
        <strain evidence="1">Prfri</strain>
        <tissue evidence="1">Muscle</tissue>
    </source>
</reference>
<name>A0AA88P2Y9_9TELE</name>